<dbReference type="VEuPathDB" id="FungiDB:QG37_07537"/>
<reference evidence="2" key="1">
    <citation type="journal article" date="2015" name="BMC Genomics">
        <title>Draft genome of a commonly misdiagnosed multidrug resistant pathogen Candida auris.</title>
        <authorList>
            <person name="Chatterjee S."/>
            <person name="Alampalli S.V."/>
            <person name="Nageshan R.K."/>
            <person name="Chettiar S.T."/>
            <person name="Joshi S."/>
            <person name="Tatu U.S."/>
        </authorList>
    </citation>
    <scope>NUCLEOTIDE SEQUENCE [LARGE SCALE GENOMIC DNA]</scope>
    <source>
        <strain evidence="2">6684</strain>
    </source>
</reference>
<evidence type="ECO:0000313" key="2">
    <source>
        <dbReference type="Proteomes" id="UP000037122"/>
    </source>
</evidence>
<proteinExistence type="predicted"/>
<gene>
    <name evidence="1" type="ORF">QG37_07537</name>
</gene>
<sequence length="157" mass="18023">MARLNRRLNEVVEGLQNALFWLRDGFPCLQDAPLQHCLQRGQTRQIVAINPPKWLNIALLEMSRLKKYNHVSFLISFLETKPKMAKIMPISTSRPRLCRRLCRICKTTTARHISKGNLGGKRGTNQWQISFTGTFGCSAAHGRELFVDANERHYFAV</sequence>
<name>A0A0L0NQ42_CANAR</name>
<comment type="caution">
    <text evidence="1">The sequence shown here is derived from an EMBL/GenBank/DDBJ whole genome shotgun (WGS) entry which is preliminary data.</text>
</comment>
<dbReference type="Proteomes" id="UP000037122">
    <property type="component" value="Unassembled WGS sequence"/>
</dbReference>
<dbReference type="EMBL" id="LGST01000058">
    <property type="protein sequence ID" value="KND96178.1"/>
    <property type="molecule type" value="Genomic_DNA"/>
</dbReference>
<dbReference type="AlphaFoldDB" id="A0A0L0NQ42"/>
<protein>
    <submittedName>
        <fullName evidence="1">Uncharacterized protein</fullName>
    </submittedName>
</protein>
<accession>A0A0L0NQ42</accession>
<evidence type="ECO:0000313" key="1">
    <source>
        <dbReference type="EMBL" id="KND96178.1"/>
    </source>
</evidence>
<organism evidence="1 2">
    <name type="scientific">Candidozyma auris</name>
    <name type="common">Yeast</name>
    <name type="synonym">Candida auris</name>
    <dbReference type="NCBI Taxonomy" id="498019"/>
    <lineage>
        <taxon>Eukaryota</taxon>
        <taxon>Fungi</taxon>
        <taxon>Dikarya</taxon>
        <taxon>Ascomycota</taxon>
        <taxon>Saccharomycotina</taxon>
        <taxon>Pichiomycetes</taxon>
        <taxon>Metschnikowiaceae</taxon>
        <taxon>Candidozyma</taxon>
    </lineage>
</organism>